<name>A0ACC0GDA0_9ERIC</name>
<evidence type="ECO:0000313" key="1">
    <source>
        <dbReference type="EMBL" id="KAI7998479.1"/>
    </source>
</evidence>
<dbReference type="Proteomes" id="UP001060215">
    <property type="component" value="Chromosome 10"/>
</dbReference>
<accession>A0ACC0GDA0</accession>
<evidence type="ECO:0000313" key="2">
    <source>
        <dbReference type="Proteomes" id="UP001060215"/>
    </source>
</evidence>
<reference evidence="1 2" key="1">
    <citation type="journal article" date="2022" name="Plant J.">
        <title>Chromosome-level genome of Camellia lanceoleosa provides a valuable resource for understanding genome evolution and self-incompatibility.</title>
        <authorList>
            <person name="Gong W."/>
            <person name="Xiao S."/>
            <person name="Wang L."/>
            <person name="Liao Z."/>
            <person name="Chang Y."/>
            <person name="Mo W."/>
            <person name="Hu G."/>
            <person name="Li W."/>
            <person name="Zhao G."/>
            <person name="Zhu H."/>
            <person name="Hu X."/>
            <person name="Ji K."/>
            <person name="Xiang X."/>
            <person name="Song Q."/>
            <person name="Yuan D."/>
            <person name="Jin S."/>
            <person name="Zhang L."/>
        </authorList>
    </citation>
    <scope>NUCLEOTIDE SEQUENCE [LARGE SCALE GENOMIC DNA]</scope>
    <source>
        <strain evidence="1">SQ_2022a</strain>
    </source>
</reference>
<proteinExistence type="predicted"/>
<keyword evidence="2" id="KW-1185">Reference proteome</keyword>
<organism evidence="1 2">
    <name type="scientific">Camellia lanceoleosa</name>
    <dbReference type="NCBI Taxonomy" id="1840588"/>
    <lineage>
        <taxon>Eukaryota</taxon>
        <taxon>Viridiplantae</taxon>
        <taxon>Streptophyta</taxon>
        <taxon>Embryophyta</taxon>
        <taxon>Tracheophyta</taxon>
        <taxon>Spermatophyta</taxon>
        <taxon>Magnoliopsida</taxon>
        <taxon>eudicotyledons</taxon>
        <taxon>Gunneridae</taxon>
        <taxon>Pentapetalae</taxon>
        <taxon>asterids</taxon>
        <taxon>Ericales</taxon>
        <taxon>Theaceae</taxon>
        <taxon>Camellia</taxon>
    </lineage>
</organism>
<sequence>MAASVTCFAGITSSVNAALNDEVSLVKFVACRAFGVITCFPQVAQSAEILGKFIHAADINTRDPLALVRITVSWALANICDSLHHCINVVTSKRCSVDLKVASHLIVLLIECSLRLTKDGDKFSDLFWIIILTVMIMQIDDHCFLHFLFWCFYLATSYSLARKRKKAYALYYHVHSLANDALNKLKSLTTADQEFDRSELLDSFLEKNLTLSLGNLKKITKLGSCVYEPERTRRRELDIDYRNSCCWNWDYSNPIVLHHKETGTE</sequence>
<protein>
    <submittedName>
        <fullName evidence="1">Uncharacterized protein</fullName>
    </submittedName>
</protein>
<dbReference type="EMBL" id="CM045767">
    <property type="protein sequence ID" value="KAI7998479.1"/>
    <property type="molecule type" value="Genomic_DNA"/>
</dbReference>
<comment type="caution">
    <text evidence="1">The sequence shown here is derived from an EMBL/GenBank/DDBJ whole genome shotgun (WGS) entry which is preliminary data.</text>
</comment>
<gene>
    <name evidence="1" type="ORF">LOK49_LG10G00757</name>
</gene>